<dbReference type="EMBL" id="GL883080">
    <property type="protein sequence ID" value="EGF89646.1"/>
    <property type="molecule type" value="Genomic_DNA"/>
</dbReference>
<protein>
    <submittedName>
        <fullName evidence="1">Uncharacterized protein</fullName>
    </submittedName>
</protein>
<dbReference type="Proteomes" id="UP000006512">
    <property type="component" value="Unassembled WGS sequence"/>
</dbReference>
<keyword evidence="2" id="KW-1185">Reference proteome</keyword>
<evidence type="ECO:0000313" key="2">
    <source>
        <dbReference type="Proteomes" id="UP000006512"/>
    </source>
</evidence>
<organism evidence="1 2">
    <name type="scientific">Asticcacaulis biprosthecium C19</name>
    <dbReference type="NCBI Taxonomy" id="715226"/>
    <lineage>
        <taxon>Bacteria</taxon>
        <taxon>Pseudomonadati</taxon>
        <taxon>Pseudomonadota</taxon>
        <taxon>Alphaproteobacteria</taxon>
        <taxon>Caulobacterales</taxon>
        <taxon>Caulobacteraceae</taxon>
        <taxon>Asticcacaulis</taxon>
    </lineage>
</organism>
<gene>
    <name evidence="1" type="ORF">ABI_40700</name>
</gene>
<sequence>MIQLRHVISEVPVGLYFCWLRVIDASMMMSTDHHTSYV</sequence>
<dbReference type="AlphaFoldDB" id="F4QSC6"/>
<proteinExistence type="predicted"/>
<reference evidence="2" key="1">
    <citation type="submission" date="2011-03" db="EMBL/GenBank/DDBJ databases">
        <title>Draft genome sequence of Brevundimonas diminuta.</title>
        <authorList>
            <person name="Brown P.J.B."/>
            <person name="Buechlein A."/>
            <person name="Hemmerich C."/>
            <person name="Brun Y.V."/>
        </authorList>
    </citation>
    <scope>NUCLEOTIDE SEQUENCE [LARGE SCALE GENOMIC DNA]</scope>
    <source>
        <strain evidence="2">C19</strain>
    </source>
</reference>
<evidence type="ECO:0000313" key="1">
    <source>
        <dbReference type="EMBL" id="EGF89646.1"/>
    </source>
</evidence>
<dbReference type="STRING" id="715226.ABI_40700"/>
<accession>F4QSC6</accession>
<name>F4QSC6_9CAUL</name>
<dbReference type="HOGENOM" id="CLU_3323879_0_0_5"/>